<dbReference type="RefSeq" id="WP_089338779.1">
    <property type="nucleotide sequence ID" value="NZ_FZNO01000038.1"/>
</dbReference>
<dbReference type="InterPro" id="IPR016032">
    <property type="entry name" value="Sig_transdc_resp-reg_C-effctor"/>
</dbReference>
<evidence type="ECO:0000313" key="7">
    <source>
        <dbReference type="Proteomes" id="UP000198403"/>
    </source>
</evidence>
<dbReference type="InterPro" id="IPR029016">
    <property type="entry name" value="GAF-like_dom_sf"/>
</dbReference>
<feature type="region of interest" description="Disordered" evidence="4">
    <location>
        <begin position="291"/>
        <end position="317"/>
    </location>
</feature>
<dbReference type="Proteomes" id="UP000198403">
    <property type="component" value="Unassembled WGS sequence"/>
</dbReference>
<name>A0A239A6Q4_9ACTN</name>
<organism evidence="6 7">
    <name type="scientific">Blastococcus mobilis</name>
    <dbReference type="NCBI Taxonomy" id="1938746"/>
    <lineage>
        <taxon>Bacteria</taxon>
        <taxon>Bacillati</taxon>
        <taxon>Actinomycetota</taxon>
        <taxon>Actinomycetes</taxon>
        <taxon>Geodermatophilales</taxon>
        <taxon>Geodermatophilaceae</taxon>
        <taxon>Blastococcus</taxon>
    </lineage>
</organism>
<protein>
    <submittedName>
        <fullName evidence="6">DNA-binding transcriptional regulator, CsgD family</fullName>
    </submittedName>
</protein>
<evidence type="ECO:0000256" key="2">
    <source>
        <dbReference type="ARBA" id="ARBA00023125"/>
    </source>
</evidence>
<keyword evidence="3" id="KW-0804">Transcription</keyword>
<dbReference type="PANTHER" id="PTHR44688:SF16">
    <property type="entry name" value="DNA-BINDING TRANSCRIPTIONAL ACTIVATOR DEVR_DOSR"/>
    <property type="match status" value="1"/>
</dbReference>
<dbReference type="SUPFAM" id="SSF46894">
    <property type="entry name" value="C-terminal effector domain of the bipartite response regulators"/>
    <property type="match status" value="1"/>
</dbReference>
<dbReference type="Pfam" id="PF00196">
    <property type="entry name" value="GerE"/>
    <property type="match status" value="1"/>
</dbReference>
<dbReference type="GO" id="GO:0006355">
    <property type="term" value="P:regulation of DNA-templated transcription"/>
    <property type="evidence" value="ECO:0007669"/>
    <property type="project" value="InterPro"/>
</dbReference>
<dbReference type="Gene3D" id="1.10.10.10">
    <property type="entry name" value="Winged helix-like DNA-binding domain superfamily/Winged helix DNA-binding domain"/>
    <property type="match status" value="1"/>
</dbReference>
<proteinExistence type="predicted"/>
<gene>
    <name evidence="6" type="ORF">SAMN06272737_13832</name>
</gene>
<dbReference type="PANTHER" id="PTHR44688">
    <property type="entry name" value="DNA-BINDING TRANSCRIPTIONAL ACTIVATOR DEVR_DOSR"/>
    <property type="match status" value="1"/>
</dbReference>
<sequence length="317" mass="33868">MTAAALRTAVSAPQGVRRYVELLEPAGVHDELRVRLAVDGEQWGTVILYRFEERHFTAEDVAVATAAAPVIARALRTALLRAVCDSPAVGSPPGSLVLGEDDAVLVTSAAAEDLLAALPERQVLTVLANLGSATRARGTASLTVTGPGGVLSFHGSPAKGVDGAVAAVVERPRPVELSPLLMRVLGFTPREREVVEGLLQGASRTHLARRLRMTEHTLGDHLRTVYGKAGVAGRAELAALLFGRHYEPPRSRGYRPVRTATSSVWTLRGDRLLLRLPATPTRVCGCRESPLGHFHGGRSRGQRLRGHRRQASAEAGR</sequence>
<feature type="compositionally biased region" description="Basic residues" evidence="4">
    <location>
        <begin position="295"/>
        <end position="310"/>
    </location>
</feature>
<dbReference type="AlphaFoldDB" id="A0A239A6Q4"/>
<evidence type="ECO:0000256" key="4">
    <source>
        <dbReference type="SAM" id="MobiDB-lite"/>
    </source>
</evidence>
<keyword evidence="2 6" id="KW-0238">DNA-binding</keyword>
<dbReference type="SUPFAM" id="SSF55781">
    <property type="entry name" value="GAF domain-like"/>
    <property type="match status" value="1"/>
</dbReference>
<evidence type="ECO:0000259" key="5">
    <source>
        <dbReference type="SMART" id="SM00421"/>
    </source>
</evidence>
<dbReference type="PRINTS" id="PR00038">
    <property type="entry name" value="HTHLUXR"/>
</dbReference>
<feature type="domain" description="HTH luxR-type" evidence="5">
    <location>
        <begin position="184"/>
        <end position="241"/>
    </location>
</feature>
<evidence type="ECO:0000313" key="6">
    <source>
        <dbReference type="EMBL" id="SNR91240.1"/>
    </source>
</evidence>
<evidence type="ECO:0000256" key="1">
    <source>
        <dbReference type="ARBA" id="ARBA00023015"/>
    </source>
</evidence>
<keyword evidence="7" id="KW-1185">Reference proteome</keyword>
<evidence type="ECO:0000256" key="3">
    <source>
        <dbReference type="ARBA" id="ARBA00023163"/>
    </source>
</evidence>
<dbReference type="EMBL" id="FZNO01000038">
    <property type="protein sequence ID" value="SNR91240.1"/>
    <property type="molecule type" value="Genomic_DNA"/>
</dbReference>
<dbReference type="Gene3D" id="3.30.450.40">
    <property type="match status" value="1"/>
</dbReference>
<accession>A0A239A6Q4</accession>
<reference evidence="6 7" key="1">
    <citation type="submission" date="2017-06" db="EMBL/GenBank/DDBJ databases">
        <authorList>
            <person name="Kim H.J."/>
            <person name="Triplett B.A."/>
        </authorList>
    </citation>
    <scope>NUCLEOTIDE SEQUENCE [LARGE SCALE GENOMIC DNA]</scope>
    <source>
        <strain evidence="6 7">DSM 44272</strain>
    </source>
</reference>
<dbReference type="InterPro" id="IPR000792">
    <property type="entry name" value="Tscrpt_reg_LuxR_C"/>
</dbReference>
<keyword evidence="1" id="KW-0805">Transcription regulation</keyword>
<dbReference type="GO" id="GO:0003677">
    <property type="term" value="F:DNA binding"/>
    <property type="evidence" value="ECO:0007669"/>
    <property type="project" value="UniProtKB-KW"/>
</dbReference>
<dbReference type="SMART" id="SM00421">
    <property type="entry name" value="HTH_LUXR"/>
    <property type="match status" value="1"/>
</dbReference>
<dbReference type="InterPro" id="IPR036388">
    <property type="entry name" value="WH-like_DNA-bd_sf"/>
</dbReference>